<dbReference type="EMBL" id="CP083681">
    <property type="protein sequence ID" value="UYU70308.1"/>
    <property type="molecule type" value="Genomic_DNA"/>
</dbReference>
<dbReference type="Proteomes" id="UP001156216">
    <property type="component" value="Chromosome"/>
</dbReference>
<dbReference type="CDD" id="cd00603">
    <property type="entry name" value="IPT_PCSR"/>
    <property type="match status" value="1"/>
</dbReference>
<reference evidence="4 8" key="3">
    <citation type="submission" date="2021-06" db="EMBL/GenBank/DDBJ databases">
        <title>Interrogation of the integrated mobile genetic elements in gut-associated Bacteroides with a consensus prediction approach.</title>
        <authorList>
            <person name="Campbell D.E."/>
            <person name="Leigh J.R."/>
            <person name="Kim T."/>
            <person name="England W."/>
            <person name="Whitaker R.J."/>
            <person name="Degnan P.H."/>
        </authorList>
    </citation>
    <scope>NUCLEOTIDE SEQUENCE [LARGE SCALE GENOMIC DNA]</scope>
    <source>
        <strain evidence="5">VPI-BTDOT2</strain>
        <strain evidence="4 8">WAL8669</strain>
    </source>
</reference>
<dbReference type="RefSeq" id="WP_055229117.1">
    <property type="nucleotide sequence ID" value="NZ_CAXTFL010000004.1"/>
</dbReference>
<proteinExistence type="predicted"/>
<protein>
    <submittedName>
        <fullName evidence="4">IPT/TIG domain-containing protein</fullName>
    </submittedName>
    <submittedName>
        <fullName evidence="3">Phospholipase</fullName>
    </submittedName>
</protein>
<sequence length="472" mass="52908">MKRKTHEKRCLYWYKALVLILSVCLIGCQDDKIGSNGYDPSKPVVFSDFTPDHGSLRTQIHIYGDNFGTDPSKIHITIGGQYTTTIGCTNTEIYCIVPPKAFDGNIKIKIESADGKTSPIEYEFEKKFNYTLQPSVSTLVGSEDENGNSSDVDGNFEKARFGNPQWLLMDTFGIEKCLIINGQGGPIRRINLEAKEVSTLLTNGQGGFRNMQFMSFDATGDTLFVSDDHGSSSKDNREIAYILRSEEFRKAHPYVYDRTGYNNVYCALNKSLYYNTYWKGGLQKAVHDPTTGGKKGVELFGVYENSDSGTFMCIHPDGRFMYITGRNCILVSQYNKVTNEFQKPTTFAGREGEAGYSPSPGPSARFQEPYQGTFVKNEEYIKNPRPDGNIYDYYICDRGNHCIFKITPDGNVSLFAGRGSVSSDNKVSGNIDGELKTEARFDNPCGIAYDEETQTFYIADRENHSIRTISIE</sequence>
<organism evidence="3 6">
    <name type="scientific">Bacteroides thetaiotaomicron</name>
    <dbReference type="NCBI Taxonomy" id="818"/>
    <lineage>
        <taxon>Bacteria</taxon>
        <taxon>Pseudomonadati</taxon>
        <taxon>Bacteroidota</taxon>
        <taxon>Bacteroidia</taxon>
        <taxon>Bacteroidales</taxon>
        <taxon>Bacteroidaceae</taxon>
        <taxon>Bacteroides</taxon>
    </lineage>
</organism>
<dbReference type="Gene3D" id="2.120.10.30">
    <property type="entry name" value="TolB, C-terminal domain"/>
    <property type="match status" value="1"/>
</dbReference>
<evidence type="ECO:0000313" key="5">
    <source>
        <dbReference type="EMBL" id="UYU70308.1"/>
    </source>
</evidence>
<dbReference type="InterPro" id="IPR002909">
    <property type="entry name" value="IPT_dom"/>
</dbReference>
<dbReference type="InterPro" id="IPR013783">
    <property type="entry name" value="Ig-like_fold"/>
</dbReference>
<dbReference type="PANTHER" id="PTHR13833:SF71">
    <property type="entry name" value="NHL DOMAIN-CONTAINING PROTEIN"/>
    <property type="match status" value="1"/>
</dbReference>
<dbReference type="SUPFAM" id="SSF63825">
    <property type="entry name" value="YWTD domain"/>
    <property type="match status" value="1"/>
</dbReference>
<dbReference type="Pfam" id="PF01833">
    <property type="entry name" value="TIG"/>
    <property type="match status" value="1"/>
</dbReference>
<evidence type="ECO:0000313" key="2">
    <source>
        <dbReference type="EMBL" id="KAB4473038.1"/>
    </source>
</evidence>
<dbReference type="InterPro" id="IPR011042">
    <property type="entry name" value="6-blade_b-propeller_TolB-like"/>
</dbReference>
<name>A0A173SV28_BACT4</name>
<dbReference type="Proteomes" id="UP001156218">
    <property type="component" value="Chromosome"/>
</dbReference>
<dbReference type="PANTHER" id="PTHR13833">
    <property type="match status" value="1"/>
</dbReference>
<feature type="domain" description="IPT/TIG" evidence="1">
    <location>
        <begin position="46"/>
        <end position="119"/>
    </location>
</feature>
<dbReference type="SUPFAM" id="SSF81296">
    <property type="entry name" value="E set domains"/>
    <property type="match status" value="1"/>
</dbReference>
<dbReference type="Proteomes" id="UP000488521">
    <property type="component" value="Unassembled WGS sequence"/>
</dbReference>
<dbReference type="EMBL" id="CP083680">
    <property type="protein sequence ID" value="UYU65798.1"/>
    <property type="molecule type" value="Genomic_DNA"/>
</dbReference>
<evidence type="ECO:0000313" key="3">
    <source>
        <dbReference type="EMBL" id="RHL58140.1"/>
    </source>
</evidence>
<dbReference type="EMBL" id="QROV01000014">
    <property type="protein sequence ID" value="RHL58140.1"/>
    <property type="molecule type" value="Genomic_DNA"/>
</dbReference>
<accession>A0A173SV28</accession>
<dbReference type="InterPro" id="IPR014756">
    <property type="entry name" value="Ig_E-set"/>
</dbReference>
<reference evidence="2 7" key="2">
    <citation type="journal article" date="2019" name="Nat. Med.">
        <title>A library of human gut bacterial isolates paired with longitudinal multiomics data enables mechanistic microbiome research.</title>
        <authorList>
            <person name="Poyet M."/>
            <person name="Groussin M."/>
            <person name="Gibbons S.M."/>
            <person name="Avila-Pacheco J."/>
            <person name="Jiang X."/>
            <person name="Kearney S.M."/>
            <person name="Perrotta A.R."/>
            <person name="Berdy B."/>
            <person name="Zhao S."/>
            <person name="Lieberman T.D."/>
            <person name="Swanson P.K."/>
            <person name="Smith M."/>
            <person name="Roesemann S."/>
            <person name="Alexander J.E."/>
            <person name="Rich S.A."/>
            <person name="Livny J."/>
            <person name="Vlamakis H."/>
            <person name="Clish C."/>
            <person name="Bullock K."/>
            <person name="Deik A."/>
            <person name="Scott J."/>
            <person name="Pierce K.A."/>
            <person name="Xavier R.J."/>
            <person name="Alm E.J."/>
        </authorList>
    </citation>
    <scope>NUCLEOTIDE SEQUENCE [LARGE SCALE GENOMIC DNA]</scope>
    <source>
        <strain evidence="2 7">BIOML-A156</strain>
    </source>
</reference>
<gene>
    <name evidence="3" type="ORF">DW011_13160</name>
    <name evidence="2" type="ORF">GAN59_14085</name>
    <name evidence="5" type="ORF">KQP59_18800</name>
    <name evidence="4" type="ORF">KQP68_19825</name>
</gene>
<dbReference type="Proteomes" id="UP000283616">
    <property type="component" value="Unassembled WGS sequence"/>
</dbReference>
<evidence type="ECO:0000313" key="4">
    <source>
        <dbReference type="EMBL" id="UYU65798.1"/>
    </source>
</evidence>
<evidence type="ECO:0000313" key="8">
    <source>
        <dbReference type="Proteomes" id="UP001156218"/>
    </source>
</evidence>
<reference evidence="3 6" key="1">
    <citation type="submission" date="2018-08" db="EMBL/GenBank/DDBJ databases">
        <title>A genome reference for cultivated species of the human gut microbiota.</title>
        <authorList>
            <person name="Zou Y."/>
            <person name="Xue W."/>
            <person name="Luo G."/>
        </authorList>
    </citation>
    <scope>NUCLEOTIDE SEQUENCE [LARGE SCALE GENOMIC DNA]</scope>
    <source>
        <strain evidence="3 6">AF37-12</strain>
    </source>
</reference>
<dbReference type="Gene3D" id="2.60.40.10">
    <property type="entry name" value="Immunoglobulins"/>
    <property type="match status" value="1"/>
</dbReference>
<evidence type="ECO:0000313" key="6">
    <source>
        <dbReference type="Proteomes" id="UP000283616"/>
    </source>
</evidence>
<dbReference type="EMBL" id="WCRS01000009">
    <property type="protein sequence ID" value="KAB4473038.1"/>
    <property type="molecule type" value="Genomic_DNA"/>
</dbReference>
<dbReference type="AlphaFoldDB" id="A0A173SV28"/>
<evidence type="ECO:0000259" key="1">
    <source>
        <dbReference type="Pfam" id="PF01833"/>
    </source>
</evidence>
<evidence type="ECO:0000313" key="7">
    <source>
        <dbReference type="Proteomes" id="UP000488521"/>
    </source>
</evidence>